<accession>A0ABS6PBV3</accession>
<evidence type="ECO:0000259" key="1">
    <source>
        <dbReference type="PROSITE" id="PS01124"/>
    </source>
</evidence>
<sequence length="296" mass="31755">MTDGSNERQALAHRLRTLAVNDGFTAAPLDGITYMRADASQPRAPVLQEPSFVLLAQGMKRGYLGAETYTYHAGQCLVVTVPMPFDCDTQVGPDGAMLAVAVRIDSSLVSELLLTMDAPIQAPANPGERGMMIADMAPGLLDVVNRLLAALASPMATRVLGAGLLRELHYQMLLGPAGECLRSLVSRQGRLGRVRRSIDSLCRDPAAPFSVAALAAEAGMSLSGYHQAFREVTGHAPMQYLKNLRLHRARQLIAQQGFGSAQAAYEVGYASATQFSREFKRLFGCPPSAIGRQPAE</sequence>
<dbReference type="InterPro" id="IPR009594">
    <property type="entry name" value="Tscrpt_reg_HTH_AraC_N"/>
</dbReference>
<name>A0ABS6PBV3_9PSED</name>
<dbReference type="Proteomes" id="UP000765224">
    <property type="component" value="Unassembled WGS sequence"/>
</dbReference>
<dbReference type="EMBL" id="JAHSTS010000001">
    <property type="protein sequence ID" value="MBV4457947.1"/>
    <property type="molecule type" value="Genomic_DNA"/>
</dbReference>
<dbReference type="PANTHER" id="PTHR43436:SF2">
    <property type="entry name" value="ARAC_XYLS FAMILY TRANSCRIPTIONAL REGULATOR"/>
    <property type="match status" value="1"/>
</dbReference>
<organism evidence="2 3">
    <name type="scientific">Pseudomonas ekonensis</name>
    <dbReference type="NCBI Taxonomy" id="2842353"/>
    <lineage>
        <taxon>Bacteria</taxon>
        <taxon>Pseudomonadati</taxon>
        <taxon>Pseudomonadota</taxon>
        <taxon>Gammaproteobacteria</taxon>
        <taxon>Pseudomonadales</taxon>
        <taxon>Pseudomonadaceae</taxon>
        <taxon>Pseudomonas</taxon>
    </lineage>
</organism>
<dbReference type="PANTHER" id="PTHR43436">
    <property type="entry name" value="ARAC-FAMILY TRANSCRIPTIONAL REGULATOR"/>
    <property type="match status" value="1"/>
</dbReference>
<keyword evidence="3" id="KW-1185">Reference proteome</keyword>
<proteinExistence type="predicted"/>
<dbReference type="PROSITE" id="PS01124">
    <property type="entry name" value="HTH_ARAC_FAMILY_2"/>
    <property type="match status" value="1"/>
</dbReference>
<reference evidence="2 3" key="1">
    <citation type="submission" date="2021-06" db="EMBL/GenBank/DDBJ databases">
        <title>Updating the genus Pseudomonas: Description of 43 new species and partition of the Pseudomonas putida group.</title>
        <authorList>
            <person name="Girard L."/>
            <person name="Lood C."/>
            <person name="Vandamme P."/>
            <person name="Rokni-Zadeh H."/>
            <person name="Van Noort V."/>
            <person name="Hofte M."/>
            <person name="Lavigne R."/>
            <person name="De Mot R."/>
        </authorList>
    </citation>
    <scope>NUCLEOTIDE SEQUENCE [LARGE SCALE GENOMIC DNA]</scope>
    <source>
        <strain evidence="2 3">COR58</strain>
    </source>
</reference>
<dbReference type="InterPro" id="IPR018060">
    <property type="entry name" value="HTH_AraC"/>
</dbReference>
<dbReference type="Pfam" id="PF12833">
    <property type="entry name" value="HTH_18"/>
    <property type="match status" value="1"/>
</dbReference>
<dbReference type="RefSeq" id="WP_217891572.1">
    <property type="nucleotide sequence ID" value="NZ_JAHSTS010000001.1"/>
</dbReference>
<dbReference type="Pfam" id="PF06719">
    <property type="entry name" value="AraC_N"/>
    <property type="match status" value="1"/>
</dbReference>
<comment type="caution">
    <text evidence="2">The sequence shown here is derived from an EMBL/GenBank/DDBJ whole genome shotgun (WGS) entry which is preliminary data.</text>
</comment>
<protein>
    <submittedName>
        <fullName evidence="2">AraC family transcriptional regulator</fullName>
    </submittedName>
</protein>
<dbReference type="SMART" id="SM00342">
    <property type="entry name" value="HTH_ARAC"/>
    <property type="match status" value="1"/>
</dbReference>
<gene>
    <name evidence="2" type="ORF">KVG96_08320</name>
</gene>
<evidence type="ECO:0000313" key="2">
    <source>
        <dbReference type="EMBL" id="MBV4457947.1"/>
    </source>
</evidence>
<evidence type="ECO:0000313" key="3">
    <source>
        <dbReference type="Proteomes" id="UP000765224"/>
    </source>
</evidence>
<feature type="domain" description="HTH araC/xylS-type" evidence="1">
    <location>
        <begin position="195"/>
        <end position="293"/>
    </location>
</feature>